<accession>A0A5D3WNR5</accession>
<protein>
    <submittedName>
        <fullName evidence="7">Flagellar biosynthetic protein FliO</fullName>
    </submittedName>
</protein>
<evidence type="ECO:0000256" key="1">
    <source>
        <dbReference type="ARBA" id="ARBA00004236"/>
    </source>
</evidence>
<organism evidence="7 8">
    <name type="scientific">Geothermobacter ehrlichii</name>
    <dbReference type="NCBI Taxonomy" id="213224"/>
    <lineage>
        <taxon>Bacteria</taxon>
        <taxon>Pseudomonadati</taxon>
        <taxon>Thermodesulfobacteriota</taxon>
        <taxon>Desulfuromonadia</taxon>
        <taxon>Desulfuromonadales</taxon>
        <taxon>Geothermobacteraceae</taxon>
        <taxon>Geothermobacter</taxon>
    </lineage>
</organism>
<keyword evidence="4 6" id="KW-1133">Transmembrane helix</keyword>
<dbReference type="OrthoDB" id="5432707at2"/>
<keyword evidence="8" id="KW-1185">Reference proteome</keyword>
<dbReference type="EMBL" id="VNIB01000001">
    <property type="protein sequence ID" value="TYP00198.1"/>
    <property type="molecule type" value="Genomic_DNA"/>
</dbReference>
<keyword evidence="7" id="KW-0969">Cilium</keyword>
<sequence>MLRTFLFIGLLAQAWPVLAAENYSPPGLLTGGLRVVGSLVLVIGLALLVLALAKKRLQLLPGQKKGAIRVIETRALAPKKAVALIEVRGRELLVGIGQDSVSLLCELPTDKSFADALDRQLEVGE</sequence>
<keyword evidence="5 6" id="KW-0472">Membrane</keyword>
<dbReference type="GO" id="GO:0016020">
    <property type="term" value="C:membrane"/>
    <property type="evidence" value="ECO:0007669"/>
    <property type="project" value="InterPro"/>
</dbReference>
<proteinExistence type="predicted"/>
<dbReference type="GO" id="GO:0044781">
    <property type="term" value="P:bacterial-type flagellum organization"/>
    <property type="evidence" value="ECO:0007669"/>
    <property type="project" value="InterPro"/>
</dbReference>
<evidence type="ECO:0000256" key="3">
    <source>
        <dbReference type="ARBA" id="ARBA00022692"/>
    </source>
</evidence>
<comment type="caution">
    <text evidence="7">The sequence shown here is derived from an EMBL/GenBank/DDBJ whole genome shotgun (WGS) entry which is preliminary data.</text>
</comment>
<keyword evidence="3 6" id="KW-0812">Transmembrane</keyword>
<evidence type="ECO:0000313" key="7">
    <source>
        <dbReference type="EMBL" id="TYP00198.1"/>
    </source>
</evidence>
<dbReference type="Proteomes" id="UP000324159">
    <property type="component" value="Unassembled WGS sequence"/>
</dbReference>
<keyword evidence="7" id="KW-0282">Flagellum</keyword>
<keyword evidence="2" id="KW-1003">Cell membrane</keyword>
<evidence type="ECO:0000256" key="4">
    <source>
        <dbReference type="ARBA" id="ARBA00022989"/>
    </source>
</evidence>
<keyword evidence="7" id="KW-0966">Cell projection</keyword>
<name>A0A5D3WNR5_9BACT</name>
<dbReference type="RefSeq" id="WP_148894381.1">
    <property type="nucleotide sequence ID" value="NZ_VNIB01000001.1"/>
</dbReference>
<feature type="transmembrane region" description="Helical" evidence="6">
    <location>
        <begin position="35"/>
        <end position="53"/>
    </location>
</feature>
<evidence type="ECO:0000256" key="2">
    <source>
        <dbReference type="ARBA" id="ARBA00022475"/>
    </source>
</evidence>
<gene>
    <name evidence="7" type="ORF">EDC39_101359</name>
</gene>
<dbReference type="AlphaFoldDB" id="A0A5D3WNR5"/>
<dbReference type="Pfam" id="PF04347">
    <property type="entry name" value="FliO"/>
    <property type="match status" value="1"/>
</dbReference>
<evidence type="ECO:0000256" key="5">
    <source>
        <dbReference type="ARBA" id="ARBA00023136"/>
    </source>
</evidence>
<evidence type="ECO:0000256" key="6">
    <source>
        <dbReference type="SAM" id="Phobius"/>
    </source>
</evidence>
<comment type="subcellular location">
    <subcellularLocation>
        <location evidence="1">Cell membrane</location>
    </subcellularLocation>
</comment>
<reference evidence="7 8" key="1">
    <citation type="submission" date="2019-07" db="EMBL/GenBank/DDBJ databases">
        <title>Genomic Encyclopedia of Type Strains, Phase IV (KMG-IV): sequencing the most valuable type-strain genomes for metagenomic binning, comparative biology and taxonomic classification.</title>
        <authorList>
            <person name="Goeker M."/>
        </authorList>
    </citation>
    <scope>NUCLEOTIDE SEQUENCE [LARGE SCALE GENOMIC DNA]</scope>
    <source>
        <strain evidence="7 8">SS015</strain>
    </source>
</reference>
<evidence type="ECO:0000313" key="8">
    <source>
        <dbReference type="Proteomes" id="UP000324159"/>
    </source>
</evidence>
<dbReference type="InterPro" id="IPR022781">
    <property type="entry name" value="Flagellar_biosynth_FliO"/>
</dbReference>